<accession>A0ACB7HLX7</accession>
<comment type="caution">
    <text evidence="1">The sequence shown here is derived from an EMBL/GenBank/DDBJ whole genome shotgun (WGS) entry which is preliminary data.</text>
</comment>
<dbReference type="EMBL" id="CM004391">
    <property type="protein sequence ID" value="KAG8653487.1"/>
    <property type="molecule type" value="Genomic_DNA"/>
</dbReference>
<organism evidence="1 2">
    <name type="scientific">Manihot esculenta</name>
    <name type="common">Cassava</name>
    <name type="synonym">Jatropha manihot</name>
    <dbReference type="NCBI Taxonomy" id="3983"/>
    <lineage>
        <taxon>Eukaryota</taxon>
        <taxon>Viridiplantae</taxon>
        <taxon>Streptophyta</taxon>
        <taxon>Embryophyta</taxon>
        <taxon>Tracheophyta</taxon>
        <taxon>Spermatophyta</taxon>
        <taxon>Magnoliopsida</taxon>
        <taxon>eudicotyledons</taxon>
        <taxon>Gunneridae</taxon>
        <taxon>Pentapetalae</taxon>
        <taxon>rosids</taxon>
        <taxon>fabids</taxon>
        <taxon>Malpighiales</taxon>
        <taxon>Euphorbiaceae</taxon>
        <taxon>Crotonoideae</taxon>
        <taxon>Manihoteae</taxon>
        <taxon>Manihot</taxon>
    </lineage>
</organism>
<evidence type="ECO:0000313" key="1">
    <source>
        <dbReference type="EMBL" id="KAG8653487.1"/>
    </source>
</evidence>
<evidence type="ECO:0000313" key="2">
    <source>
        <dbReference type="Proteomes" id="UP000091857"/>
    </source>
</evidence>
<name>A0ACB7HLX7_MANES</name>
<dbReference type="Proteomes" id="UP000091857">
    <property type="component" value="Chromosome 5"/>
</dbReference>
<sequence>MERKEKGLERQGKGKKQQEMEGRKKFKHWIVLVGKRGGPSTPSPTWRLEFSSLDGNNSSNPVHEFLNTTTTVSARKLCANFWEILPQLQSVLPKINKNIGSRRALRGEHKIKKAFELRTHVVDPPTNSLDQPASASPSRRHVAQSFLQHHRSVDRNCCDPRPLSSASCASSMEVAPYKPLRSSPSFLDFKCRRERCRIKAVIQSALEELEDERKLRKHSESLHRKLAPEFSEVKSAFSNALEELKREESTDFIGNLYVMMVLHISEAWLDERMQMKLEEAENDLTEKNTVVDKLSLDIEAFLQARHSSELKKDGRFDVLNLDSMQRIAGSRENGKGRMMHAQLNSNHVLENLFRNHASSSEGDKIHPEGVLKEDSCVQTAFAGHASPVQHWMSKLECPEFDKSETSLQLPKGIKENTVKAKLLEARLESHKSGSKVSKHS</sequence>
<gene>
    <name evidence="1" type="ORF">MANES_05G027301v8</name>
</gene>
<keyword evidence="2" id="KW-1185">Reference proteome</keyword>
<reference evidence="2" key="1">
    <citation type="journal article" date="2016" name="Nat. Biotechnol.">
        <title>Sequencing wild and cultivated cassava and related species reveals extensive interspecific hybridization and genetic diversity.</title>
        <authorList>
            <person name="Bredeson J.V."/>
            <person name="Lyons J.B."/>
            <person name="Prochnik S.E."/>
            <person name="Wu G.A."/>
            <person name="Ha C.M."/>
            <person name="Edsinger-Gonzales E."/>
            <person name="Grimwood J."/>
            <person name="Schmutz J."/>
            <person name="Rabbi I.Y."/>
            <person name="Egesi C."/>
            <person name="Nauluvula P."/>
            <person name="Lebot V."/>
            <person name="Ndunguru J."/>
            <person name="Mkamilo G."/>
            <person name="Bart R.S."/>
            <person name="Setter T.L."/>
            <person name="Gleadow R.M."/>
            <person name="Kulakow P."/>
            <person name="Ferguson M.E."/>
            <person name="Rounsley S."/>
            <person name="Rokhsar D.S."/>
        </authorList>
    </citation>
    <scope>NUCLEOTIDE SEQUENCE [LARGE SCALE GENOMIC DNA]</scope>
    <source>
        <strain evidence="2">cv. AM560-2</strain>
    </source>
</reference>
<protein>
    <submittedName>
        <fullName evidence="1">Uncharacterized protein</fullName>
    </submittedName>
</protein>
<proteinExistence type="predicted"/>